<comment type="caution">
    <text evidence="1">The sequence shown here is derived from an EMBL/GenBank/DDBJ whole genome shotgun (WGS) entry which is preliminary data.</text>
</comment>
<reference evidence="1 2" key="1">
    <citation type="journal article" date="2018" name="ACS Chem. Biol.">
        <title>Ketoreductase domain dysfunction expands chemodiversity: malyngamide biosynthesis in the cyanobacterium Okeania hirsuta.</title>
        <authorList>
            <person name="Moss N.A."/>
            <person name="Leao T."/>
            <person name="Rankin M."/>
            <person name="McCullough T.M."/>
            <person name="Qu P."/>
            <person name="Korobeynikov A."/>
            <person name="Smith J.L."/>
            <person name="Gerwick L."/>
            <person name="Gerwick W.H."/>
        </authorList>
    </citation>
    <scope>NUCLEOTIDE SEQUENCE [LARGE SCALE GENOMIC DNA]</scope>
    <source>
        <strain evidence="1 2">PAB10Feb10-1</strain>
    </source>
</reference>
<dbReference type="EMBL" id="RCBY01000435">
    <property type="protein sequence ID" value="RQH19808.1"/>
    <property type="molecule type" value="Genomic_DNA"/>
</dbReference>
<dbReference type="Proteomes" id="UP000269154">
    <property type="component" value="Unassembled WGS sequence"/>
</dbReference>
<evidence type="ECO:0000313" key="2">
    <source>
        <dbReference type="Proteomes" id="UP000269154"/>
    </source>
</evidence>
<evidence type="ECO:0000313" key="1">
    <source>
        <dbReference type="EMBL" id="RQH19808.1"/>
    </source>
</evidence>
<name>A0A3N6NPV3_9CYAN</name>
<organism evidence="1 2">
    <name type="scientific">Okeania hirsuta</name>
    <dbReference type="NCBI Taxonomy" id="1458930"/>
    <lineage>
        <taxon>Bacteria</taxon>
        <taxon>Bacillati</taxon>
        <taxon>Cyanobacteriota</taxon>
        <taxon>Cyanophyceae</taxon>
        <taxon>Oscillatoriophycideae</taxon>
        <taxon>Oscillatoriales</taxon>
        <taxon>Microcoleaceae</taxon>
        <taxon>Okeania</taxon>
    </lineage>
</organism>
<dbReference type="AlphaFoldDB" id="A0A3N6NPV3"/>
<sequence>MGNDLDRRRANQQRESLIHRIKFIHASEDSGWKGENDAFIYFLNDTTDYSLKIGSVQSGANILFEYTFSKTDRREIEDDGRFTEYSDSILTQREADSIIRRWKIE</sequence>
<accession>A0A3N6NPV3</accession>
<gene>
    <name evidence="1" type="ORF">D5R40_32355</name>
</gene>
<proteinExistence type="predicted"/>
<protein>
    <submittedName>
        <fullName evidence="1">Uncharacterized protein</fullName>
    </submittedName>
</protein>
<keyword evidence="2" id="KW-1185">Reference proteome</keyword>